<sequence length="472" mass="53826">MSINRKSKPNDVVESSSDDEETMSTINTRLTERPSTSDSQCSICLDKLNNPCHTNSCLHLFCFECLQQWSNFAQICPLCRETFIYIYHSFDDLGLHETYHVSIHISRLWARPELKINFLLNFDSGIQETVGTLQSMPGQDLALNIDNDIAQTLSNHNVSETPIIGTGMRTYVYINNAWADPLPDSTGRTLDCSLANYRADPSQTNGLYIFILRDIIAVREYLRVGGQAMPLPNLRDVVVTNYIMQLLLTHEIRQLHLLNVLRPILDWHAVQFFHELYNFASSPYDIREYDLNVTFTFRLYYRELTEPWQSESTVMNSDNEEVQRPMLITNVSSSTNNSDVIQSHSFRSIEPLISAPIDQPSSSTGNQNSLNSSNNSFQSVDGGSFPYQPHLRRRRRPNQNSSSDDEDSIIATRGSKTAHRKSQNINKKKNKKRKLKKKKKINTNDSGSEMPSTNRNRSYSESSSTLGETDTN</sequence>
<feature type="domain" description="RING-type" evidence="11">
    <location>
        <begin position="41"/>
        <end position="80"/>
    </location>
</feature>
<evidence type="ECO:0000313" key="13">
    <source>
        <dbReference type="Proteomes" id="UP001160148"/>
    </source>
</evidence>
<evidence type="ECO:0000256" key="5">
    <source>
        <dbReference type="ARBA" id="ARBA00022771"/>
    </source>
</evidence>
<feature type="region of interest" description="Disordered" evidence="10">
    <location>
        <begin position="355"/>
        <end position="472"/>
    </location>
</feature>
<accession>A0AAV0Y395</accession>
<organism evidence="12 13">
    <name type="scientific">Macrosiphum euphorbiae</name>
    <name type="common">potato aphid</name>
    <dbReference type="NCBI Taxonomy" id="13131"/>
    <lineage>
        <taxon>Eukaryota</taxon>
        <taxon>Metazoa</taxon>
        <taxon>Ecdysozoa</taxon>
        <taxon>Arthropoda</taxon>
        <taxon>Hexapoda</taxon>
        <taxon>Insecta</taxon>
        <taxon>Pterygota</taxon>
        <taxon>Neoptera</taxon>
        <taxon>Paraneoptera</taxon>
        <taxon>Hemiptera</taxon>
        <taxon>Sternorrhyncha</taxon>
        <taxon>Aphidomorpha</taxon>
        <taxon>Aphidoidea</taxon>
        <taxon>Aphididae</taxon>
        <taxon>Macrosiphini</taxon>
        <taxon>Macrosiphum</taxon>
    </lineage>
</organism>
<name>A0AAV0Y395_9HEMI</name>
<dbReference type="EC" id="2.3.2.27" evidence="2"/>
<comment type="caution">
    <text evidence="12">The sequence shown here is derived from an EMBL/GenBank/DDBJ whole genome shotgun (WGS) entry which is preliminary data.</text>
</comment>
<proteinExistence type="predicted"/>
<comment type="catalytic activity">
    <reaction evidence="1">
        <text>S-ubiquitinyl-[E2 ubiquitin-conjugating enzyme]-L-cysteine + [acceptor protein]-L-lysine = [E2 ubiquitin-conjugating enzyme]-L-cysteine + N(6)-ubiquitinyl-[acceptor protein]-L-lysine.</text>
        <dbReference type="EC" id="2.3.2.27"/>
    </reaction>
</comment>
<evidence type="ECO:0000256" key="1">
    <source>
        <dbReference type="ARBA" id="ARBA00000900"/>
    </source>
</evidence>
<keyword evidence="8" id="KW-0804">Transcription</keyword>
<feature type="compositionally biased region" description="Polar residues" evidence="10">
    <location>
        <begin position="23"/>
        <end position="39"/>
    </location>
</feature>
<evidence type="ECO:0000256" key="2">
    <source>
        <dbReference type="ARBA" id="ARBA00012483"/>
    </source>
</evidence>
<dbReference type="SUPFAM" id="SSF57850">
    <property type="entry name" value="RING/U-box"/>
    <property type="match status" value="1"/>
</dbReference>
<dbReference type="GO" id="GO:0006513">
    <property type="term" value="P:protein monoubiquitination"/>
    <property type="evidence" value="ECO:0007669"/>
    <property type="project" value="TreeGrafter"/>
</dbReference>
<dbReference type="PROSITE" id="PS00518">
    <property type="entry name" value="ZF_RING_1"/>
    <property type="match status" value="1"/>
</dbReference>
<evidence type="ECO:0000256" key="3">
    <source>
        <dbReference type="ARBA" id="ARBA00022679"/>
    </source>
</evidence>
<evidence type="ECO:0000313" key="12">
    <source>
        <dbReference type="EMBL" id="CAI6374642.1"/>
    </source>
</evidence>
<keyword evidence="7" id="KW-0805">Transcription regulation</keyword>
<feature type="compositionally biased region" description="Basic residues" evidence="10">
    <location>
        <begin position="416"/>
        <end position="441"/>
    </location>
</feature>
<keyword evidence="4" id="KW-0479">Metal-binding</keyword>
<dbReference type="GO" id="GO:0061630">
    <property type="term" value="F:ubiquitin protein ligase activity"/>
    <property type="evidence" value="ECO:0007669"/>
    <property type="project" value="UniProtKB-EC"/>
</dbReference>
<evidence type="ECO:0000256" key="6">
    <source>
        <dbReference type="ARBA" id="ARBA00022833"/>
    </source>
</evidence>
<evidence type="ECO:0000256" key="9">
    <source>
        <dbReference type="PROSITE-ProRule" id="PRU00175"/>
    </source>
</evidence>
<dbReference type="Pfam" id="PF13639">
    <property type="entry name" value="zf-RING_2"/>
    <property type="match status" value="1"/>
</dbReference>
<keyword evidence="3" id="KW-0808">Transferase</keyword>
<protein>
    <recommendedName>
        <fullName evidence="2">RING-type E3 ubiquitin transferase</fullName>
        <ecNumber evidence="2">2.3.2.27</ecNumber>
    </recommendedName>
</protein>
<dbReference type="AlphaFoldDB" id="A0AAV0Y395"/>
<dbReference type="PANTHER" id="PTHR46077:SF1">
    <property type="entry name" value="TOP1 BINDING ARGININE_SERINE RICH PROTEIN, E3 UBIQUITIN LIGASE"/>
    <property type="match status" value="1"/>
</dbReference>
<dbReference type="PANTHER" id="PTHR46077">
    <property type="entry name" value="E3 UBIQUITIN-PROTEIN LIGASE TOPORS"/>
    <property type="match status" value="1"/>
</dbReference>
<dbReference type="InterPro" id="IPR013083">
    <property type="entry name" value="Znf_RING/FYVE/PHD"/>
</dbReference>
<feature type="compositionally biased region" description="Polar residues" evidence="10">
    <location>
        <begin position="443"/>
        <end position="472"/>
    </location>
</feature>
<dbReference type="Proteomes" id="UP001160148">
    <property type="component" value="Unassembled WGS sequence"/>
</dbReference>
<evidence type="ECO:0000256" key="4">
    <source>
        <dbReference type="ARBA" id="ARBA00022723"/>
    </source>
</evidence>
<keyword evidence="5 9" id="KW-0863">Zinc-finger</keyword>
<dbReference type="InterPro" id="IPR017907">
    <property type="entry name" value="Znf_RING_CS"/>
</dbReference>
<dbReference type="EMBL" id="CARXXK010001238">
    <property type="protein sequence ID" value="CAI6374642.1"/>
    <property type="molecule type" value="Genomic_DNA"/>
</dbReference>
<feature type="compositionally biased region" description="Low complexity" evidence="10">
    <location>
        <begin position="361"/>
        <end position="379"/>
    </location>
</feature>
<feature type="region of interest" description="Disordered" evidence="10">
    <location>
        <begin position="1"/>
        <end position="39"/>
    </location>
</feature>
<keyword evidence="6" id="KW-0862">Zinc</keyword>
<dbReference type="PROSITE" id="PS50089">
    <property type="entry name" value="ZF_RING_2"/>
    <property type="match status" value="1"/>
</dbReference>
<reference evidence="12 13" key="1">
    <citation type="submission" date="2023-01" db="EMBL/GenBank/DDBJ databases">
        <authorList>
            <person name="Whitehead M."/>
        </authorList>
    </citation>
    <scope>NUCLEOTIDE SEQUENCE [LARGE SCALE GENOMIC DNA]</scope>
</reference>
<evidence type="ECO:0000259" key="11">
    <source>
        <dbReference type="PROSITE" id="PS50089"/>
    </source>
</evidence>
<keyword evidence="13" id="KW-1185">Reference proteome</keyword>
<dbReference type="Gene3D" id="3.30.40.10">
    <property type="entry name" value="Zinc/RING finger domain, C3HC4 (zinc finger)"/>
    <property type="match status" value="1"/>
</dbReference>
<gene>
    <name evidence="12" type="ORF">MEUPH1_LOCUS28245</name>
</gene>
<dbReference type="InterPro" id="IPR001841">
    <property type="entry name" value="Znf_RING"/>
</dbReference>
<dbReference type="SMART" id="SM00184">
    <property type="entry name" value="RING"/>
    <property type="match status" value="1"/>
</dbReference>
<evidence type="ECO:0000256" key="7">
    <source>
        <dbReference type="ARBA" id="ARBA00023015"/>
    </source>
</evidence>
<dbReference type="GO" id="GO:0008270">
    <property type="term" value="F:zinc ion binding"/>
    <property type="evidence" value="ECO:0007669"/>
    <property type="project" value="UniProtKB-KW"/>
</dbReference>
<dbReference type="GO" id="GO:0000209">
    <property type="term" value="P:protein polyubiquitination"/>
    <property type="evidence" value="ECO:0007669"/>
    <property type="project" value="TreeGrafter"/>
</dbReference>
<evidence type="ECO:0000256" key="10">
    <source>
        <dbReference type="SAM" id="MobiDB-lite"/>
    </source>
</evidence>
<evidence type="ECO:0000256" key="8">
    <source>
        <dbReference type="ARBA" id="ARBA00023163"/>
    </source>
</evidence>